<evidence type="ECO:0000256" key="1">
    <source>
        <dbReference type="ARBA" id="ARBA00005711"/>
    </source>
</evidence>
<accession>A0A2I0J2G3</accession>
<dbReference type="PANTHER" id="PTHR31471:SF3">
    <property type="entry name" value="OS11G0616300 PROTEIN"/>
    <property type="match status" value="1"/>
</dbReference>
<gene>
    <name evidence="4" type="ORF">CRG98_029171</name>
</gene>
<evidence type="ECO:0000256" key="2">
    <source>
        <dbReference type="SAM" id="MobiDB-lite"/>
    </source>
</evidence>
<comment type="caution">
    <text evidence="4">The sequence shown here is derived from an EMBL/GenBank/DDBJ whole genome shotgun (WGS) entry which is preliminary data.</text>
</comment>
<dbReference type="EMBL" id="PGOL01002115">
    <property type="protein sequence ID" value="PKI50421.1"/>
    <property type="molecule type" value="Genomic_DNA"/>
</dbReference>
<dbReference type="STRING" id="22663.A0A2I0J2G3"/>
<sequence>MDLTSPKFHQPPPLFPSDMVKFRPFIPLAVCFESFHVLVIMSQMGLFLGSVYDSHGVLKIFQEPPPPLETFAVDPLCELNLKETSEFVRSFRMPNATAHRRRDGVSSVTLTQRIAAADSPATPGRPVFSFSGCGTGVNNSYGLSRKGFPSKWDDAEKWVIRPQQQEHQQQHAVLYADKSRVTQERVSKGQFQPFYHQHSLHHLHHYSSGRGAVFNGVSVSVSASASPEVLLKDKFTDDVETVLPNSRSSDPSKEGFLFRRSVSSSAAAAAELTEGSDSATQVVVHEVQHRDAGTEMTPRGSSTNSRCHTPFLIPSPPRHNTPADRSGPLPMISSQDSGTTVTFSRQLQECHLAKLQIGANQFDSVTSNWSSREEEEEEVSKSLRHFEADNNCNNVSAKTAYWEEEERNKCCLRYQREEAKIQAWLNLESAKAEAQSRKLEVYTFLANYPGAIVNEQVKIQKMRSNLEEKLMKRMAIVHRKAEEWRAEAREQHSEQIHKAKKKLTTSGQDSQYFPARRSSCGCFH</sequence>
<dbReference type="Pfam" id="PF03763">
    <property type="entry name" value="Remorin_C"/>
    <property type="match status" value="1"/>
</dbReference>
<evidence type="ECO:0000313" key="5">
    <source>
        <dbReference type="Proteomes" id="UP000233551"/>
    </source>
</evidence>
<feature type="domain" description="Remorin C-terminal" evidence="3">
    <location>
        <begin position="395"/>
        <end position="504"/>
    </location>
</feature>
<evidence type="ECO:0000259" key="3">
    <source>
        <dbReference type="Pfam" id="PF03763"/>
    </source>
</evidence>
<feature type="compositionally biased region" description="Basic and acidic residues" evidence="2">
    <location>
        <begin position="486"/>
        <end position="497"/>
    </location>
</feature>
<feature type="region of interest" description="Disordered" evidence="2">
    <location>
        <begin position="486"/>
        <end position="510"/>
    </location>
</feature>
<dbReference type="Proteomes" id="UP000233551">
    <property type="component" value="Unassembled WGS sequence"/>
</dbReference>
<keyword evidence="5" id="KW-1185">Reference proteome</keyword>
<organism evidence="4 5">
    <name type="scientific">Punica granatum</name>
    <name type="common">Pomegranate</name>
    <dbReference type="NCBI Taxonomy" id="22663"/>
    <lineage>
        <taxon>Eukaryota</taxon>
        <taxon>Viridiplantae</taxon>
        <taxon>Streptophyta</taxon>
        <taxon>Embryophyta</taxon>
        <taxon>Tracheophyta</taxon>
        <taxon>Spermatophyta</taxon>
        <taxon>Magnoliopsida</taxon>
        <taxon>eudicotyledons</taxon>
        <taxon>Gunneridae</taxon>
        <taxon>Pentapetalae</taxon>
        <taxon>rosids</taxon>
        <taxon>malvids</taxon>
        <taxon>Myrtales</taxon>
        <taxon>Lythraceae</taxon>
        <taxon>Punica</taxon>
    </lineage>
</organism>
<protein>
    <recommendedName>
        <fullName evidence="3">Remorin C-terminal domain-containing protein</fullName>
    </recommendedName>
</protein>
<dbReference type="AlphaFoldDB" id="A0A2I0J2G3"/>
<reference evidence="4 5" key="1">
    <citation type="submission" date="2017-11" db="EMBL/GenBank/DDBJ databases">
        <title>De-novo sequencing of pomegranate (Punica granatum L.) genome.</title>
        <authorList>
            <person name="Akparov Z."/>
            <person name="Amiraslanov A."/>
            <person name="Hajiyeva S."/>
            <person name="Abbasov M."/>
            <person name="Kaur K."/>
            <person name="Hamwieh A."/>
            <person name="Solovyev V."/>
            <person name="Salamov A."/>
            <person name="Braich B."/>
            <person name="Kosarev P."/>
            <person name="Mahmoud A."/>
            <person name="Hajiyev E."/>
            <person name="Babayeva S."/>
            <person name="Izzatullayeva V."/>
            <person name="Mammadov A."/>
            <person name="Mammadov A."/>
            <person name="Sharifova S."/>
            <person name="Ojaghi J."/>
            <person name="Eynullazada K."/>
            <person name="Bayramov B."/>
            <person name="Abdulazimova A."/>
            <person name="Shahmuradov I."/>
        </authorList>
    </citation>
    <scope>NUCLEOTIDE SEQUENCE [LARGE SCALE GENOMIC DNA]</scope>
    <source>
        <strain evidence="5">cv. AG2017</strain>
        <tissue evidence="4">Leaf</tissue>
    </source>
</reference>
<dbReference type="InterPro" id="IPR005516">
    <property type="entry name" value="Remorin_C"/>
</dbReference>
<dbReference type="PANTHER" id="PTHR31471">
    <property type="entry name" value="OS02G0116800 PROTEIN"/>
    <property type="match status" value="1"/>
</dbReference>
<proteinExistence type="inferred from homology"/>
<evidence type="ECO:0000313" key="4">
    <source>
        <dbReference type="EMBL" id="PKI50421.1"/>
    </source>
</evidence>
<comment type="similarity">
    <text evidence="1">Belongs to the remorin family.</text>
</comment>
<name>A0A2I0J2G3_PUNGR</name>